<keyword evidence="1" id="KW-0934">Plastid</keyword>
<accession>A0A8F9R5F0</accession>
<dbReference type="AlphaFoldDB" id="A0A8F9R5F0"/>
<sequence length="21" mass="2497">MIIDTTEVQTIHSFYKLESLK</sequence>
<name>A0A8F9R5F0_9ASPA</name>
<protein>
    <submittedName>
        <fullName evidence="1">NADH-plastoquinone oxidoreductase subunit 1</fullName>
    </submittedName>
</protein>
<geneLocation type="plastid" evidence="1"/>
<organism evidence="1">
    <name type="scientific">Ophrys insectifera subsp. aymoninii</name>
    <dbReference type="NCBI Taxonomy" id="145931"/>
    <lineage>
        <taxon>Eukaryota</taxon>
        <taxon>Viridiplantae</taxon>
        <taxon>Streptophyta</taxon>
        <taxon>Embryophyta</taxon>
        <taxon>Tracheophyta</taxon>
        <taxon>Spermatophyta</taxon>
        <taxon>Magnoliopsida</taxon>
        <taxon>Liliopsida</taxon>
        <taxon>Asparagales</taxon>
        <taxon>Orchidaceae</taxon>
        <taxon>Orchidoideae</taxon>
        <taxon>Orchideae</taxon>
        <taxon>Orchidinae</taxon>
        <taxon>Ophrys</taxon>
    </lineage>
</organism>
<reference evidence="1" key="1">
    <citation type="journal article" date="2021" name="Bot Lett">
        <title>Whole plastid genome-based phylogenomics supports an inner placement of the O. insectifera group rather than a basal position in the rapidly diversifying Ophrys genus (Orchidaceae).</title>
        <authorList>
            <person name="Bertrand J.A.M."/>
            <person name="Gibert A."/>
            <person name="Llauro C."/>
            <person name="Panaud O."/>
        </authorList>
    </citation>
    <scope>NUCLEOTIDE SEQUENCE</scope>
</reference>
<proteinExistence type="predicted"/>
<dbReference type="EMBL" id="MW309825">
    <property type="protein sequence ID" value="QYJ54579.1"/>
    <property type="molecule type" value="Genomic_DNA"/>
</dbReference>
<gene>
    <name evidence="1" type="primary">ndhA</name>
</gene>
<evidence type="ECO:0000313" key="1">
    <source>
        <dbReference type="EMBL" id="QYJ54579.1"/>
    </source>
</evidence>